<protein>
    <submittedName>
        <fullName evidence="2">Uncharacterized protein</fullName>
    </submittedName>
</protein>
<dbReference type="EMBL" id="JBFDAA010000021">
    <property type="protein sequence ID" value="KAL1114917.1"/>
    <property type="molecule type" value="Genomic_DNA"/>
</dbReference>
<keyword evidence="3" id="KW-1185">Reference proteome</keyword>
<comment type="caution">
    <text evidence="2">The sequence shown here is derived from an EMBL/GenBank/DDBJ whole genome shotgun (WGS) entry which is preliminary data.</text>
</comment>
<proteinExistence type="predicted"/>
<keyword evidence="1" id="KW-0175">Coiled coil</keyword>
<evidence type="ECO:0000313" key="3">
    <source>
        <dbReference type="Proteomes" id="UP001558652"/>
    </source>
</evidence>
<feature type="coiled-coil region" evidence="1">
    <location>
        <begin position="48"/>
        <end position="78"/>
    </location>
</feature>
<gene>
    <name evidence="2" type="ORF">AAG570_007741</name>
</gene>
<evidence type="ECO:0000256" key="1">
    <source>
        <dbReference type="SAM" id="Coils"/>
    </source>
</evidence>
<sequence length="147" mass="16955">MPLYRRTQCAFQRGAVERRSLRWRGGSSVTSSMRRAMPRTSLDLELDLRAQHTRLHALEDDLQRLRDLKTRLEAAKEKGDTEVAAWVLEDVQFQNLLAQADSKSPDDKKVEKLLKKTSKEIYKLRKSKAGKGKPDLISFKYVSFCLC</sequence>
<accession>A0ABD0XUE3</accession>
<dbReference type="AlphaFoldDB" id="A0ABD0XUE3"/>
<name>A0ABD0XUE3_9HEMI</name>
<reference evidence="2 3" key="1">
    <citation type="submission" date="2024-07" db="EMBL/GenBank/DDBJ databases">
        <title>Chromosome-level genome assembly of the water stick insect Ranatra chinensis (Heteroptera: Nepidae).</title>
        <authorList>
            <person name="Liu X."/>
        </authorList>
    </citation>
    <scope>NUCLEOTIDE SEQUENCE [LARGE SCALE GENOMIC DNA]</scope>
    <source>
        <strain evidence="2">Cailab_2021Rc</strain>
        <tissue evidence="2">Muscle</tissue>
    </source>
</reference>
<dbReference type="Proteomes" id="UP001558652">
    <property type="component" value="Unassembled WGS sequence"/>
</dbReference>
<organism evidence="2 3">
    <name type="scientific">Ranatra chinensis</name>
    <dbReference type="NCBI Taxonomy" id="642074"/>
    <lineage>
        <taxon>Eukaryota</taxon>
        <taxon>Metazoa</taxon>
        <taxon>Ecdysozoa</taxon>
        <taxon>Arthropoda</taxon>
        <taxon>Hexapoda</taxon>
        <taxon>Insecta</taxon>
        <taxon>Pterygota</taxon>
        <taxon>Neoptera</taxon>
        <taxon>Paraneoptera</taxon>
        <taxon>Hemiptera</taxon>
        <taxon>Heteroptera</taxon>
        <taxon>Panheteroptera</taxon>
        <taxon>Nepomorpha</taxon>
        <taxon>Nepidae</taxon>
        <taxon>Ranatrinae</taxon>
        <taxon>Ranatra</taxon>
    </lineage>
</organism>
<evidence type="ECO:0000313" key="2">
    <source>
        <dbReference type="EMBL" id="KAL1114917.1"/>
    </source>
</evidence>